<feature type="domain" description="S1 motif" evidence="1">
    <location>
        <begin position="76"/>
        <end position="147"/>
    </location>
</feature>
<dbReference type="InterPro" id="IPR012340">
    <property type="entry name" value="NA-bd_OB-fold"/>
</dbReference>
<gene>
    <name evidence="2" type="ORF">PCOR1329_LOCUS74448</name>
</gene>
<protein>
    <recommendedName>
        <fullName evidence="1">S1 motif domain-containing protein</fullName>
    </recommendedName>
</protein>
<dbReference type="EMBL" id="CAUYUJ010020093">
    <property type="protein sequence ID" value="CAK0895814.1"/>
    <property type="molecule type" value="Genomic_DNA"/>
</dbReference>
<organism evidence="2 3">
    <name type="scientific">Prorocentrum cordatum</name>
    <dbReference type="NCBI Taxonomy" id="2364126"/>
    <lineage>
        <taxon>Eukaryota</taxon>
        <taxon>Sar</taxon>
        <taxon>Alveolata</taxon>
        <taxon>Dinophyceae</taxon>
        <taxon>Prorocentrales</taxon>
        <taxon>Prorocentraceae</taxon>
        <taxon>Prorocentrum</taxon>
    </lineage>
</organism>
<keyword evidence="3" id="KW-1185">Reference proteome</keyword>
<evidence type="ECO:0000259" key="1">
    <source>
        <dbReference type="PROSITE" id="PS50126"/>
    </source>
</evidence>
<dbReference type="Proteomes" id="UP001189429">
    <property type="component" value="Unassembled WGS sequence"/>
</dbReference>
<name>A0ABN9X8L8_9DINO</name>
<feature type="non-terminal residue" evidence="2">
    <location>
        <position position="395"/>
    </location>
</feature>
<evidence type="ECO:0000313" key="3">
    <source>
        <dbReference type="Proteomes" id="UP001189429"/>
    </source>
</evidence>
<dbReference type="InterPro" id="IPR050437">
    <property type="entry name" value="Ribos_protein_bS1-like"/>
</dbReference>
<dbReference type="SUPFAM" id="SSF50249">
    <property type="entry name" value="Nucleic acid-binding proteins"/>
    <property type="match status" value="3"/>
</dbReference>
<dbReference type="SMART" id="SM00316">
    <property type="entry name" value="S1"/>
    <property type="match status" value="3"/>
</dbReference>
<reference evidence="2" key="1">
    <citation type="submission" date="2023-10" db="EMBL/GenBank/DDBJ databases">
        <authorList>
            <person name="Chen Y."/>
            <person name="Shah S."/>
            <person name="Dougan E. K."/>
            <person name="Thang M."/>
            <person name="Chan C."/>
        </authorList>
    </citation>
    <scope>NUCLEOTIDE SEQUENCE [LARGE SCALE GENOMIC DNA]</scope>
</reference>
<dbReference type="Pfam" id="PF00575">
    <property type="entry name" value="S1"/>
    <property type="match status" value="3"/>
</dbReference>
<comment type="caution">
    <text evidence="2">The sequence shown here is derived from an EMBL/GenBank/DDBJ whole genome shotgun (WGS) entry which is preliminary data.</text>
</comment>
<dbReference type="Gene3D" id="2.40.50.140">
    <property type="entry name" value="Nucleic acid-binding proteins"/>
    <property type="match status" value="3"/>
</dbReference>
<dbReference type="PROSITE" id="PS50126">
    <property type="entry name" value="S1"/>
    <property type="match status" value="3"/>
</dbReference>
<feature type="domain" description="S1 motif" evidence="1">
    <location>
        <begin position="170"/>
        <end position="245"/>
    </location>
</feature>
<proteinExistence type="predicted"/>
<dbReference type="InterPro" id="IPR003029">
    <property type="entry name" value="S1_domain"/>
</dbReference>
<dbReference type="PANTHER" id="PTHR10724">
    <property type="entry name" value="30S RIBOSOMAL PROTEIN S1"/>
    <property type="match status" value="1"/>
</dbReference>
<feature type="domain" description="S1 motif" evidence="1">
    <location>
        <begin position="260"/>
        <end position="335"/>
    </location>
</feature>
<sequence>MAAPVLRSRRSPALVPLALAAAAVAAVLHGATRIAFASPAPRAAPATRRGVAVAARGGDDDDFMMADISLATLKVGRELTGVVTRAAPFGAFVDIGAEREGLVPLSKMSDKRVENVEDVVKIGQSVTVWVSNVDMESSPPKLQLTMNKNKIREFPKSTLDVSAFEGMSSDTFVKAQVRGLQSFGAFVALKDPKGGKETAQALLPISQIAEQRVEDISEHLKIGQVIMVRVEKVDVEAQRMSVTMRDVSCPLEEFQDLDPEKWLEGTVVGLPKFGAFVAVKDPKGGKATAQALLPIAQISEQRVEDVSDYLTLGQKIQVRVENVDVQAQRMSVTMRDVSCPLEEFQDLDSEKWLEGKVVGTAQFGAFVALPHPKGGRGKAQGLVPMTQLPGTDFIE</sequence>
<evidence type="ECO:0000313" key="2">
    <source>
        <dbReference type="EMBL" id="CAK0895814.1"/>
    </source>
</evidence>
<accession>A0ABN9X8L8</accession>